<reference evidence="2" key="1">
    <citation type="submission" date="2025-08" db="UniProtKB">
        <authorList>
            <consortium name="RefSeq"/>
        </authorList>
    </citation>
    <scope>IDENTIFICATION</scope>
    <source>
        <tissue evidence="2">Muscle</tissue>
    </source>
</reference>
<evidence type="ECO:0000313" key="1">
    <source>
        <dbReference type="Proteomes" id="UP000504631"/>
    </source>
</evidence>
<keyword evidence="1" id="KW-1185">Reference proteome</keyword>
<evidence type="ECO:0000313" key="2">
    <source>
        <dbReference type="RefSeq" id="XP_033361655.1"/>
    </source>
</evidence>
<dbReference type="KEGG" id="bvk:117239928"/>
<name>A0A6J3L8V2_9HYME</name>
<organism evidence="1 2">
    <name type="scientific">Bombus vosnesenskii</name>
    <dbReference type="NCBI Taxonomy" id="207650"/>
    <lineage>
        <taxon>Eukaryota</taxon>
        <taxon>Metazoa</taxon>
        <taxon>Ecdysozoa</taxon>
        <taxon>Arthropoda</taxon>
        <taxon>Hexapoda</taxon>
        <taxon>Insecta</taxon>
        <taxon>Pterygota</taxon>
        <taxon>Neoptera</taxon>
        <taxon>Endopterygota</taxon>
        <taxon>Hymenoptera</taxon>
        <taxon>Apocrita</taxon>
        <taxon>Aculeata</taxon>
        <taxon>Apoidea</taxon>
        <taxon>Anthophila</taxon>
        <taxon>Apidae</taxon>
        <taxon>Bombus</taxon>
        <taxon>Pyrobombus</taxon>
    </lineage>
</organism>
<dbReference type="Proteomes" id="UP000504631">
    <property type="component" value="Unplaced"/>
</dbReference>
<dbReference type="AlphaFoldDB" id="A0A6J3L8V2"/>
<accession>A0A6J3L8V2</accession>
<protein>
    <submittedName>
        <fullName evidence="2">Uncharacterized protein LOC117239928</fullName>
    </submittedName>
</protein>
<sequence length="175" mass="20244">MENIEKVINLLHKRKAVRDEQFANEERKQITEYSNLMNTLQTIKDERNDCKDNIIKHLQCLTIHKHSTYKLIHNSENIPGLPVSHNYHRQTIMFLSEGIDFINKLPNIYTNLDTNNKESTINSTNLLHDITSCTNSVGSELCNIKSLITDVKTLQKNTDILQEYCLVNNDGDMDI</sequence>
<dbReference type="GeneID" id="117239928"/>
<proteinExistence type="predicted"/>
<gene>
    <name evidence="2" type="primary">LOC117239928</name>
</gene>
<dbReference type="RefSeq" id="XP_033361655.1">
    <property type="nucleotide sequence ID" value="XM_033505764.1"/>
</dbReference>